<feature type="region of interest" description="Disordered" evidence="1">
    <location>
        <begin position="135"/>
        <end position="161"/>
    </location>
</feature>
<reference evidence="3" key="1">
    <citation type="submission" date="2014-06" db="EMBL/GenBank/DDBJ databases">
        <authorList>
            <person name="Berkman P.J."/>
        </authorList>
    </citation>
    <scope>NUCLEOTIDE SEQUENCE [LARGE SCALE GENOMIC DNA]</scope>
</reference>
<feature type="compositionally biased region" description="Polar residues" evidence="1">
    <location>
        <begin position="435"/>
        <end position="451"/>
    </location>
</feature>
<name>A0A0F7RSU9_9BASI</name>
<organism evidence="2 3">
    <name type="scientific">Sporisorium scitamineum</name>
    <dbReference type="NCBI Taxonomy" id="49012"/>
    <lineage>
        <taxon>Eukaryota</taxon>
        <taxon>Fungi</taxon>
        <taxon>Dikarya</taxon>
        <taxon>Basidiomycota</taxon>
        <taxon>Ustilaginomycotina</taxon>
        <taxon>Ustilaginomycetes</taxon>
        <taxon>Ustilaginales</taxon>
        <taxon>Ustilaginaceae</taxon>
        <taxon>Sporisorium</taxon>
    </lineage>
</organism>
<feature type="compositionally biased region" description="Basic and acidic residues" evidence="1">
    <location>
        <begin position="1"/>
        <end position="11"/>
    </location>
</feature>
<gene>
    <name evidence="2" type="primary">SSCI27590.1</name>
</gene>
<feature type="compositionally biased region" description="Low complexity" evidence="1">
    <location>
        <begin position="472"/>
        <end position="484"/>
    </location>
</feature>
<feature type="compositionally biased region" description="Low complexity" evidence="1">
    <location>
        <begin position="557"/>
        <end position="573"/>
    </location>
</feature>
<evidence type="ECO:0000313" key="2">
    <source>
        <dbReference type="EMBL" id="CDR99726.1"/>
    </source>
</evidence>
<feature type="region of interest" description="Disordered" evidence="1">
    <location>
        <begin position="1"/>
        <end position="71"/>
    </location>
</feature>
<feature type="compositionally biased region" description="Polar residues" evidence="1">
    <location>
        <begin position="135"/>
        <end position="155"/>
    </location>
</feature>
<dbReference type="AlphaFoldDB" id="A0A0F7RSU9"/>
<feature type="compositionally biased region" description="Polar residues" evidence="1">
    <location>
        <begin position="509"/>
        <end position="518"/>
    </location>
</feature>
<sequence length="621" mass="66678">MYSTRDDREADTLALTKSSIGHTGSALGVTKSHRINHTNTYPSPDDDSSDEEIHFPPQPRLNQPTTPSTLPLTTQPIPSQLSPLSMLFEGILADSATTSSCGDSNPFPYSPVSDSFSLRTLSLLSQQDDQGYSLLHSQASSPTDSTLDTPETSPSAGFGDVGEILDRTLAELLTDSEMGRMSVISQRRPLLGDEGGKVEEGSLLFAPFAVGRGSGVVSSLTIKESPPSATPQDVVALGSTQPRPPTRPPRPSHCSETLEDLPPFPSLRNLRKSPAEYLHPHQPQPAAQKTIETQIEFKLEPAPAKAARQNVVPSATTGKASQRSSFSSMLTFVSAVSELESIDEPPPQKPTFQPSKAKVDPVLDAIELLHSHQLPLQKDKRVYHPTPSPLPSTARMHPPQPLHLPTNPYAGLPHTKPSLIRKISLPRFKSPPTPNTTGGTDYSKQRTSFSLTPLDHPPPSTAPLPHTKTHDFPIIIISSSSQPSQPQPQPQPSRLRSFSSPQHHPPPSTTKTRQRTFNSPYPYCTSPYSSPASDGGSEGGRTECKGSLKRKPSFNGSIGSNTTKCTTTSVRSTGSGGGGGQKGILLTRKPSRKVILGSAERCVDELTGCKKVSFGEVREVG</sequence>
<dbReference type="Proteomes" id="UP000242770">
    <property type="component" value="Unassembled WGS sequence"/>
</dbReference>
<dbReference type="EMBL" id="CCFA01001485">
    <property type="protein sequence ID" value="CDR99726.1"/>
    <property type="molecule type" value="Genomic_DNA"/>
</dbReference>
<feature type="region of interest" description="Disordered" evidence="1">
    <location>
        <begin position="373"/>
        <end position="585"/>
    </location>
</feature>
<feature type="compositionally biased region" description="Low complexity" evidence="1">
    <location>
        <begin position="519"/>
        <end position="531"/>
    </location>
</feature>
<evidence type="ECO:0000313" key="3">
    <source>
        <dbReference type="Proteomes" id="UP000242770"/>
    </source>
</evidence>
<keyword evidence="3" id="KW-1185">Reference proteome</keyword>
<accession>A0A0F7RSU9</accession>
<feature type="region of interest" description="Disordered" evidence="1">
    <location>
        <begin position="220"/>
        <end position="265"/>
    </location>
</feature>
<protein>
    <submittedName>
        <fullName evidence="2">Uncharacterized protein</fullName>
    </submittedName>
</protein>
<feature type="compositionally biased region" description="Low complexity" evidence="1">
    <location>
        <begin position="492"/>
        <end position="502"/>
    </location>
</feature>
<evidence type="ECO:0000256" key="1">
    <source>
        <dbReference type="SAM" id="MobiDB-lite"/>
    </source>
</evidence>
<feature type="compositionally biased region" description="Pro residues" evidence="1">
    <location>
        <begin position="242"/>
        <end position="251"/>
    </location>
</feature>
<proteinExistence type="predicted"/>